<evidence type="ECO:0000256" key="1">
    <source>
        <dbReference type="SAM" id="MobiDB-lite"/>
    </source>
</evidence>
<organism evidence="2 3">
    <name type="scientific">Trifolium medium</name>
    <dbReference type="NCBI Taxonomy" id="97028"/>
    <lineage>
        <taxon>Eukaryota</taxon>
        <taxon>Viridiplantae</taxon>
        <taxon>Streptophyta</taxon>
        <taxon>Embryophyta</taxon>
        <taxon>Tracheophyta</taxon>
        <taxon>Spermatophyta</taxon>
        <taxon>Magnoliopsida</taxon>
        <taxon>eudicotyledons</taxon>
        <taxon>Gunneridae</taxon>
        <taxon>Pentapetalae</taxon>
        <taxon>rosids</taxon>
        <taxon>fabids</taxon>
        <taxon>Fabales</taxon>
        <taxon>Fabaceae</taxon>
        <taxon>Papilionoideae</taxon>
        <taxon>50 kb inversion clade</taxon>
        <taxon>NPAAA clade</taxon>
        <taxon>Hologalegina</taxon>
        <taxon>IRL clade</taxon>
        <taxon>Trifolieae</taxon>
        <taxon>Trifolium</taxon>
    </lineage>
</organism>
<feature type="compositionally biased region" description="Low complexity" evidence="1">
    <location>
        <begin position="1"/>
        <end position="26"/>
    </location>
</feature>
<dbReference type="Proteomes" id="UP000265520">
    <property type="component" value="Unassembled WGS sequence"/>
</dbReference>
<reference evidence="2 3" key="1">
    <citation type="journal article" date="2018" name="Front. Plant Sci.">
        <title>Red Clover (Trifolium pratense) and Zigzag Clover (T. medium) - A Picture of Genomic Similarities and Differences.</title>
        <authorList>
            <person name="Dluhosova J."/>
            <person name="Istvanek J."/>
            <person name="Nedelnik J."/>
            <person name="Repkova J."/>
        </authorList>
    </citation>
    <scope>NUCLEOTIDE SEQUENCE [LARGE SCALE GENOMIC DNA]</scope>
    <source>
        <strain evidence="3">cv. 10/8</strain>
        <tissue evidence="2">Leaf</tissue>
    </source>
</reference>
<proteinExistence type="predicted"/>
<sequence length="45" mass="4640">MGTTTPSSSEPTAPVTTNTGSSGTNTEQNGQSQVTLFPILNLRCL</sequence>
<name>A0A392U3C0_9FABA</name>
<evidence type="ECO:0000313" key="2">
    <source>
        <dbReference type="EMBL" id="MCI67204.1"/>
    </source>
</evidence>
<dbReference type="AlphaFoldDB" id="A0A392U3C0"/>
<keyword evidence="3" id="KW-1185">Reference proteome</keyword>
<protein>
    <submittedName>
        <fullName evidence="2">Uncharacterized protein</fullName>
    </submittedName>
</protein>
<accession>A0A392U3C0</accession>
<dbReference type="EMBL" id="LXQA010711594">
    <property type="protein sequence ID" value="MCI67204.1"/>
    <property type="molecule type" value="Genomic_DNA"/>
</dbReference>
<evidence type="ECO:0000313" key="3">
    <source>
        <dbReference type="Proteomes" id="UP000265520"/>
    </source>
</evidence>
<feature type="non-terminal residue" evidence="2">
    <location>
        <position position="45"/>
    </location>
</feature>
<feature type="region of interest" description="Disordered" evidence="1">
    <location>
        <begin position="1"/>
        <end position="33"/>
    </location>
</feature>
<comment type="caution">
    <text evidence="2">The sequence shown here is derived from an EMBL/GenBank/DDBJ whole genome shotgun (WGS) entry which is preliminary data.</text>
</comment>